<dbReference type="Gramene" id="CDF35541">
    <property type="protein sequence ID" value="CDF35541"/>
    <property type="gene ID" value="CHC_T00008477001"/>
</dbReference>
<dbReference type="STRING" id="2769.R7QDM9"/>
<protein>
    <submittedName>
        <fullName evidence="2">3-oxoacyl-[acyl-carrier-protein] reductase</fullName>
    </submittedName>
</protein>
<dbReference type="InterPro" id="IPR020904">
    <property type="entry name" value="Sc_DH/Rdtase_CS"/>
</dbReference>
<dbReference type="OMA" id="WWSSVAN"/>
<dbReference type="SUPFAM" id="SSF51735">
    <property type="entry name" value="NAD(P)-binding Rossmann-fold domains"/>
    <property type="match status" value="1"/>
</dbReference>
<dbReference type="InterPro" id="IPR002347">
    <property type="entry name" value="SDR_fam"/>
</dbReference>
<dbReference type="PROSITE" id="PS00061">
    <property type="entry name" value="ADH_SHORT"/>
    <property type="match status" value="1"/>
</dbReference>
<dbReference type="PANTHER" id="PTHR42808">
    <property type="entry name" value="HYDROXYSTEROID DEHYDROGENASE-LIKE PROTEIN 2"/>
    <property type="match status" value="1"/>
</dbReference>
<gene>
    <name evidence="2" type="ORF">CHC_T00008477001</name>
</gene>
<sequence>MPSSSHLLADPPLAGRVAVVTGASRGIGRSIALSLARAGCDVVIAAKSVTEKPNLPGTIYTVAAEVRLLGSRALPVQVDVRDDAAVKGMVDKTVATFGRLDYLICNSGALWWRDVEDTPMSKYDLVNGVNARAVFSCVQASIPVMKEQGYGRIIVMSPPVDLSLLKGKVAYSISKFGMTMIAMGVARELQDTGVAINALWPATLIESFATRNFKMADRTQWRKADILADCVLKIVQEPDLFSGMALIDEEYLSWKGVTDLKKYRCVREVEPRKVWPPVPDAGWEPKNTKGVPPGISAKL</sequence>
<proteinExistence type="predicted"/>
<accession>R7QDM9</accession>
<reference evidence="3" key="1">
    <citation type="journal article" date="2013" name="Proc. Natl. Acad. Sci. U.S.A.">
        <title>Genome structure and metabolic features in the red seaweed Chondrus crispus shed light on evolution of the Archaeplastida.</title>
        <authorList>
            <person name="Collen J."/>
            <person name="Porcel B."/>
            <person name="Carre W."/>
            <person name="Ball S.G."/>
            <person name="Chaparro C."/>
            <person name="Tonon T."/>
            <person name="Barbeyron T."/>
            <person name="Michel G."/>
            <person name="Noel B."/>
            <person name="Valentin K."/>
            <person name="Elias M."/>
            <person name="Artiguenave F."/>
            <person name="Arun A."/>
            <person name="Aury J.M."/>
            <person name="Barbosa-Neto J.F."/>
            <person name="Bothwell J.H."/>
            <person name="Bouget F.Y."/>
            <person name="Brillet L."/>
            <person name="Cabello-Hurtado F."/>
            <person name="Capella-Gutierrez S."/>
            <person name="Charrier B."/>
            <person name="Cladiere L."/>
            <person name="Cock J.M."/>
            <person name="Coelho S.M."/>
            <person name="Colleoni C."/>
            <person name="Czjzek M."/>
            <person name="Da Silva C."/>
            <person name="Delage L."/>
            <person name="Denoeud F."/>
            <person name="Deschamps P."/>
            <person name="Dittami S.M."/>
            <person name="Gabaldon T."/>
            <person name="Gachon C.M."/>
            <person name="Groisillier A."/>
            <person name="Herve C."/>
            <person name="Jabbari K."/>
            <person name="Katinka M."/>
            <person name="Kloareg B."/>
            <person name="Kowalczyk N."/>
            <person name="Labadie K."/>
            <person name="Leblanc C."/>
            <person name="Lopez P.J."/>
            <person name="McLachlan D.H."/>
            <person name="Meslet-Cladiere L."/>
            <person name="Moustafa A."/>
            <person name="Nehr Z."/>
            <person name="Nyvall Collen P."/>
            <person name="Panaud O."/>
            <person name="Partensky F."/>
            <person name="Poulain J."/>
            <person name="Rensing S.A."/>
            <person name="Rousvoal S."/>
            <person name="Samson G."/>
            <person name="Symeonidi A."/>
            <person name="Weissenbach J."/>
            <person name="Zambounis A."/>
            <person name="Wincker P."/>
            <person name="Boyen C."/>
        </authorList>
    </citation>
    <scope>NUCLEOTIDE SEQUENCE [LARGE SCALE GENOMIC DNA]</scope>
    <source>
        <strain evidence="3">cv. Stackhouse</strain>
    </source>
</reference>
<dbReference type="Pfam" id="PF00106">
    <property type="entry name" value="adh_short"/>
    <property type="match status" value="1"/>
</dbReference>
<dbReference type="RefSeq" id="XP_005715360.1">
    <property type="nucleotide sequence ID" value="XM_005715303.1"/>
</dbReference>
<organism evidence="2 3">
    <name type="scientific">Chondrus crispus</name>
    <name type="common">Carrageen Irish moss</name>
    <name type="synonym">Polymorpha crispa</name>
    <dbReference type="NCBI Taxonomy" id="2769"/>
    <lineage>
        <taxon>Eukaryota</taxon>
        <taxon>Rhodophyta</taxon>
        <taxon>Florideophyceae</taxon>
        <taxon>Rhodymeniophycidae</taxon>
        <taxon>Gigartinales</taxon>
        <taxon>Gigartinaceae</taxon>
        <taxon>Chondrus</taxon>
    </lineage>
</organism>
<dbReference type="Proteomes" id="UP000012073">
    <property type="component" value="Unassembled WGS sequence"/>
</dbReference>
<dbReference type="AlphaFoldDB" id="R7QDM9"/>
<evidence type="ECO:0000313" key="2">
    <source>
        <dbReference type="EMBL" id="CDF35541.1"/>
    </source>
</evidence>
<dbReference type="EMBL" id="HG001734">
    <property type="protein sequence ID" value="CDF35541.1"/>
    <property type="molecule type" value="Genomic_DNA"/>
</dbReference>
<dbReference type="KEGG" id="ccp:CHC_T00008477001"/>
<evidence type="ECO:0000256" key="1">
    <source>
        <dbReference type="SAM" id="MobiDB-lite"/>
    </source>
</evidence>
<dbReference type="PRINTS" id="PR00081">
    <property type="entry name" value="GDHRDH"/>
</dbReference>
<dbReference type="GeneID" id="17323078"/>
<evidence type="ECO:0000313" key="3">
    <source>
        <dbReference type="Proteomes" id="UP000012073"/>
    </source>
</evidence>
<dbReference type="Gene3D" id="3.40.50.720">
    <property type="entry name" value="NAD(P)-binding Rossmann-like Domain"/>
    <property type="match status" value="1"/>
</dbReference>
<name>R7QDM9_CHOCR</name>
<dbReference type="NCBIfam" id="NF006133">
    <property type="entry name" value="PRK08278.1"/>
    <property type="match status" value="1"/>
</dbReference>
<dbReference type="PhylomeDB" id="R7QDM9"/>
<dbReference type="PANTHER" id="PTHR42808:SF4">
    <property type="entry name" value="SHORT CHAIN DEHYDROGENASE"/>
    <property type="match status" value="1"/>
</dbReference>
<dbReference type="InterPro" id="IPR051935">
    <property type="entry name" value="HSDL2"/>
</dbReference>
<dbReference type="InterPro" id="IPR036291">
    <property type="entry name" value="NAD(P)-bd_dom_sf"/>
</dbReference>
<feature type="region of interest" description="Disordered" evidence="1">
    <location>
        <begin position="279"/>
        <end position="299"/>
    </location>
</feature>
<keyword evidence="3" id="KW-1185">Reference proteome</keyword>
<dbReference type="OrthoDB" id="5327538at2759"/>